<dbReference type="SUPFAM" id="SSF53756">
    <property type="entry name" value="UDP-Glycosyltransferase/glycogen phosphorylase"/>
    <property type="match status" value="1"/>
</dbReference>
<dbReference type="CDD" id="cd03809">
    <property type="entry name" value="GT4_MtfB-like"/>
    <property type="match status" value="1"/>
</dbReference>
<dbReference type="InterPro" id="IPR001296">
    <property type="entry name" value="Glyco_trans_1"/>
</dbReference>
<proteinExistence type="predicted"/>
<sequence>MKFFYQILLLKLGEALRLKTKYFERSLNLVGQAVILLLYIAGTKKLSQAPLLGQHIEYRSLHHSVKKLLLSQSLKLIKELFKRLRQSKNLLELNSVFKDVILVAILGKEVDLVWYLEPSTRTVEIPYITTLWDLQHRVQPCFPELSTQGQWDEREQFYAKVLRCASIIVTGTEAGRAEVERFYQVPSDRIKILPFPTPEWALNAPHNDDRYILEKYNIPENYLFYPAQFWAHKNHVALLMAVKWLRSQYNLIFPVVFVGSEKGNKQYIQQVVADLDLSSQVHFLGFVPQADIVPLYRHAFALAFMSFCGPDNIPPLEAFALGCPVVAANVSGALEQLGNAALLVDQRDERQVALAIKSLYDDPILRQTLVQRGLARAAKWTGQDYVKAGFEMITEFESLRRCWSQYGLVKSARSSNIPPSPPC</sequence>
<protein>
    <recommendedName>
        <fullName evidence="1">Glycosyl transferase family 1 domain-containing protein</fullName>
    </recommendedName>
</protein>
<keyword evidence="3" id="KW-1185">Reference proteome</keyword>
<dbReference type="PANTHER" id="PTHR46401:SF8">
    <property type="entry name" value="BLL6006 PROTEIN"/>
    <property type="match status" value="1"/>
</dbReference>
<evidence type="ECO:0000313" key="3">
    <source>
        <dbReference type="Proteomes" id="UP000282574"/>
    </source>
</evidence>
<dbReference type="Gene3D" id="3.40.50.2000">
    <property type="entry name" value="Glycogen Phosphorylase B"/>
    <property type="match status" value="1"/>
</dbReference>
<dbReference type="Proteomes" id="UP000282574">
    <property type="component" value="Unassembled WGS sequence"/>
</dbReference>
<organism evidence="2 3">
    <name type="scientific">Chroococcidiopsis cubana SAG 39.79</name>
    <dbReference type="NCBI Taxonomy" id="388085"/>
    <lineage>
        <taxon>Bacteria</taxon>
        <taxon>Bacillati</taxon>
        <taxon>Cyanobacteriota</taxon>
        <taxon>Cyanophyceae</taxon>
        <taxon>Chroococcidiopsidales</taxon>
        <taxon>Chroococcidiopsidaceae</taxon>
        <taxon>Chroococcidiopsis</taxon>
    </lineage>
</organism>
<evidence type="ECO:0000259" key="1">
    <source>
        <dbReference type="Pfam" id="PF00534"/>
    </source>
</evidence>
<accession>A0AB37UMJ1</accession>
<dbReference type="EMBL" id="RSCK01000012">
    <property type="protein sequence ID" value="RUT12648.1"/>
    <property type="molecule type" value="Genomic_DNA"/>
</dbReference>
<evidence type="ECO:0000313" key="2">
    <source>
        <dbReference type="EMBL" id="RUT12648.1"/>
    </source>
</evidence>
<comment type="caution">
    <text evidence="2">The sequence shown here is derived from an EMBL/GenBank/DDBJ whole genome shotgun (WGS) entry which is preliminary data.</text>
</comment>
<dbReference type="PANTHER" id="PTHR46401">
    <property type="entry name" value="GLYCOSYLTRANSFERASE WBBK-RELATED"/>
    <property type="match status" value="1"/>
</dbReference>
<dbReference type="AlphaFoldDB" id="A0AB37UMJ1"/>
<name>A0AB37UMJ1_9CYAN</name>
<feature type="domain" description="Glycosyl transferase family 1" evidence="1">
    <location>
        <begin position="219"/>
        <end position="373"/>
    </location>
</feature>
<gene>
    <name evidence="2" type="ORF">DSM107010_20290</name>
</gene>
<dbReference type="Pfam" id="PF00534">
    <property type="entry name" value="Glycos_transf_1"/>
    <property type="match status" value="1"/>
</dbReference>
<reference evidence="2 3" key="1">
    <citation type="journal article" date="2019" name="Genome Biol. Evol.">
        <title>Day and night: Metabolic profiles and evolutionary relationships of six axenic non-marine cyanobacteria.</title>
        <authorList>
            <person name="Will S.E."/>
            <person name="Henke P."/>
            <person name="Boedeker C."/>
            <person name="Huang S."/>
            <person name="Brinkmann H."/>
            <person name="Rohde M."/>
            <person name="Jarek M."/>
            <person name="Friedl T."/>
            <person name="Seufert S."/>
            <person name="Schumacher M."/>
            <person name="Overmann J."/>
            <person name="Neumann-Schaal M."/>
            <person name="Petersen J."/>
        </authorList>
    </citation>
    <scope>NUCLEOTIDE SEQUENCE [LARGE SCALE GENOMIC DNA]</scope>
    <source>
        <strain evidence="2 3">SAG 39.79</strain>
    </source>
</reference>
<dbReference type="GO" id="GO:0016757">
    <property type="term" value="F:glycosyltransferase activity"/>
    <property type="evidence" value="ECO:0007669"/>
    <property type="project" value="InterPro"/>
</dbReference>